<feature type="region of interest" description="Disordered" evidence="7">
    <location>
        <begin position="1"/>
        <end position="57"/>
    </location>
</feature>
<evidence type="ECO:0000256" key="1">
    <source>
        <dbReference type="ARBA" id="ARBA00004201"/>
    </source>
</evidence>
<dbReference type="GO" id="GO:0031087">
    <property type="term" value="P:deadenylation-independent decapping of nuclear-transcribed mRNA"/>
    <property type="evidence" value="ECO:0007669"/>
    <property type="project" value="InterPro"/>
</dbReference>
<accession>A0A9Q1GK63</accession>
<feature type="compositionally biased region" description="Pro residues" evidence="7">
    <location>
        <begin position="89"/>
        <end position="98"/>
    </location>
</feature>
<evidence type="ECO:0000259" key="8">
    <source>
        <dbReference type="Pfam" id="PF16529"/>
    </source>
</evidence>
<evidence type="ECO:0000256" key="6">
    <source>
        <dbReference type="PROSITE-ProRule" id="PRU00221"/>
    </source>
</evidence>
<dbReference type="Pfam" id="PF16529">
    <property type="entry name" value="Ge1_WD40"/>
    <property type="match status" value="1"/>
</dbReference>
<evidence type="ECO:0000256" key="3">
    <source>
        <dbReference type="ARBA" id="ARBA00022490"/>
    </source>
</evidence>
<dbReference type="Proteomes" id="UP001153076">
    <property type="component" value="Unassembled WGS sequence"/>
</dbReference>
<dbReference type="PANTHER" id="PTHR15598:SF5">
    <property type="entry name" value="ENHANCER OF MRNA-DECAPPING PROTEIN 4"/>
    <property type="match status" value="1"/>
</dbReference>
<feature type="repeat" description="WD" evidence="6">
    <location>
        <begin position="235"/>
        <end position="277"/>
    </location>
</feature>
<proteinExistence type="inferred from homology"/>
<feature type="compositionally biased region" description="Pro residues" evidence="7">
    <location>
        <begin position="48"/>
        <end position="57"/>
    </location>
</feature>
<keyword evidence="4 6" id="KW-0853">WD repeat</keyword>
<feature type="compositionally biased region" description="Low complexity" evidence="7">
    <location>
        <begin position="659"/>
        <end position="668"/>
    </location>
</feature>
<comment type="caution">
    <text evidence="9">The sequence shown here is derived from an EMBL/GenBank/DDBJ whole genome shotgun (WGS) entry which is preliminary data.</text>
</comment>
<evidence type="ECO:0000256" key="7">
    <source>
        <dbReference type="SAM" id="MobiDB-lite"/>
    </source>
</evidence>
<dbReference type="GO" id="GO:0000932">
    <property type="term" value="C:P-body"/>
    <property type="evidence" value="ECO:0007669"/>
    <property type="project" value="UniProtKB-SubCell"/>
</dbReference>
<dbReference type="SMART" id="SM00320">
    <property type="entry name" value="WD40"/>
    <property type="match status" value="2"/>
</dbReference>
<keyword evidence="10" id="KW-1185">Reference proteome</keyword>
<name>A0A9Q1GK63_9CARY</name>
<dbReference type="InterPro" id="IPR032401">
    <property type="entry name" value="EDC4_WD40"/>
</dbReference>
<dbReference type="EMBL" id="JAKOGI010002337">
    <property type="protein sequence ID" value="KAJ8422216.1"/>
    <property type="molecule type" value="Genomic_DNA"/>
</dbReference>
<comment type="similarity">
    <text evidence="2">Belongs to the WD repeat EDC4 family.</text>
</comment>
<gene>
    <name evidence="9" type="ORF">Cgig2_017700</name>
</gene>
<dbReference type="AlphaFoldDB" id="A0A9Q1GK63"/>
<evidence type="ECO:0000313" key="9">
    <source>
        <dbReference type="EMBL" id="KAJ8422216.1"/>
    </source>
</evidence>
<dbReference type="InterPro" id="IPR001680">
    <property type="entry name" value="WD40_rpt"/>
</dbReference>
<dbReference type="InterPro" id="IPR045152">
    <property type="entry name" value="EDC4-like"/>
</dbReference>
<protein>
    <recommendedName>
        <fullName evidence="8">Enhancer of mRNA-decapping protein 4 WD40 repeat region domain-containing protein</fullName>
    </recommendedName>
</protein>
<sequence>MSSTGNPSQQQQQQGFDMNKFFNPANLPPTSQNPSNLGGNCASSNPPASYPHPAGPYSYPPQATPYYHMPTFLQDQASDLHHQRSISFPTPPLQPPSQNPNAGARLMAMLNNPRPNLDHSRQPTTSLPSIQPSSGEFSSQPMHAVHAASSPMRMPSSKLPRGRHLAGDHVVYDVDVRMPGEEQPQLEVTPITKYGSDPCLVLGHQIAVNKTYICYGLKLGAIRVLNINTALRALFRGHTQRVTDMAFFAENVPLLASASIDGRVYVWKISEGPDEEEKPQISGNIMLAIQITVAEGSIHPRICWHCHKQEILVVAIGKNVLRIDSTKVGKGIDFVAEEPLQCPINKLIDGIQLVGMHEGEVTDLSMCQWMTTRLVSASKDGTVKIWEDRKAVPLLVLRPHDGQPVDAAKFLVAPHRPDHVILVTAGPLNREVKLWSSSDEEGWLLPSDAESWRCTQALELKSSAEARHEEAFFNQVVMLSQAGLLLLANAKKNAIYAIHLDYGPNPASTCMDYLAEFTVTMPILSLTGMGEVSPHGEHVVQVYCVQTQAIQQYALDLSHCLPPPFGNMGLEKSESGVSHDATEYASPLEPSVGKSFEGSCSAPEPNNQASETSVEIKRPLSCVSNVAIVQEIASSDIDSNSTSMLSASGYTDVVSVTSPPLPVSPGLSRKLSDRHGNQGVTDYSIDRQIDSQQAKSSTVPSSNDDNRTAQGNVSDISGPVMFKHPTHLITPSEIMATSSADSARTIEKGESGTKLQDLAVNSDTRNVEVEVEVAGEVGFANNGEEIEPEIVTDRKVKSFFSQASGLGADVSKECYALTSEASIMDEARNNIMEALGQHLNSSREGEYEASKDSSGKGTEIAAACVPQSLATAGKGKKQKGKNAQASHSVSNSVELVQGSVASLSLPSMGPQLLAMQEMLNQVLTIQKEMQKQIPMVVAAPITKEGKRLEAALGQSMEKLGKANADALWARIQEESAKHEKLLHDRTQQIIGLINNLVNKDLITVVERTIKKELAAAGTNVSRSLIPAIEKTIPSAIAESFQRGGGDKAVSQLEKPVTSKLEATVARQIQAQFQTSGRQALQDGLKSSLESSIVPSFERSCKAMFEQVDAAFQRGMVEHMAAAQHHIDSSHSQLALALRDALNSASSVTQMISGELAEGQRNLLALAAAGANSKARNPLVSQLSNGPLAGLHDKVEQLFDPTKELSRLISEHKYEEAFTAALQRSDVSIVSWLCSQFELINEKEGLLLNGEEVRYVLMLKGIDY</sequence>
<comment type="subcellular location">
    <subcellularLocation>
        <location evidence="1">Cytoplasm</location>
        <location evidence="1">P-body</location>
    </subcellularLocation>
</comment>
<dbReference type="PROSITE" id="PS50294">
    <property type="entry name" value="WD_REPEATS_REGION"/>
    <property type="match status" value="1"/>
</dbReference>
<feature type="domain" description="Enhancer of mRNA-decapping protein 4 WD40 repeat region" evidence="8">
    <location>
        <begin position="188"/>
        <end position="500"/>
    </location>
</feature>
<dbReference type="Gene3D" id="2.130.10.10">
    <property type="entry name" value="YVTN repeat-like/Quinoprotein amine dehydrogenase"/>
    <property type="match status" value="1"/>
</dbReference>
<feature type="region of interest" description="Disordered" evidence="7">
    <location>
        <begin position="659"/>
        <end position="722"/>
    </location>
</feature>
<dbReference type="InterPro" id="IPR036322">
    <property type="entry name" value="WD40_repeat_dom_sf"/>
</dbReference>
<feature type="compositionally biased region" description="Polar residues" evidence="7">
    <location>
        <begin position="690"/>
        <end position="715"/>
    </location>
</feature>
<evidence type="ECO:0000256" key="5">
    <source>
        <dbReference type="ARBA" id="ARBA00022737"/>
    </source>
</evidence>
<dbReference type="FunFam" id="2.130.10.10:FF:000232">
    <property type="entry name" value="enhancer of mRNA-decapping protein 4"/>
    <property type="match status" value="1"/>
</dbReference>
<dbReference type="PANTHER" id="PTHR15598">
    <property type="entry name" value="ENHANCER OF MRNA-DECAPPING PROTEIN 4"/>
    <property type="match status" value="1"/>
</dbReference>
<keyword evidence="5" id="KW-0677">Repeat</keyword>
<feature type="region of interest" description="Disordered" evidence="7">
    <location>
        <begin position="84"/>
        <end position="139"/>
    </location>
</feature>
<evidence type="ECO:0000256" key="2">
    <source>
        <dbReference type="ARBA" id="ARBA00009639"/>
    </source>
</evidence>
<keyword evidence="3" id="KW-0963">Cytoplasm</keyword>
<dbReference type="PROSITE" id="PS50082">
    <property type="entry name" value="WD_REPEATS_2"/>
    <property type="match status" value="2"/>
</dbReference>
<feature type="compositionally biased region" description="Polar residues" evidence="7">
    <location>
        <begin position="28"/>
        <end position="47"/>
    </location>
</feature>
<evidence type="ECO:0000313" key="10">
    <source>
        <dbReference type="Proteomes" id="UP001153076"/>
    </source>
</evidence>
<feature type="compositionally biased region" description="Polar residues" evidence="7">
    <location>
        <begin position="604"/>
        <end position="613"/>
    </location>
</feature>
<feature type="compositionally biased region" description="Polar residues" evidence="7">
    <location>
        <begin position="122"/>
        <end position="139"/>
    </location>
</feature>
<reference evidence="9" key="1">
    <citation type="submission" date="2022-04" db="EMBL/GenBank/DDBJ databases">
        <title>Carnegiea gigantea Genome sequencing and assembly v2.</title>
        <authorList>
            <person name="Copetti D."/>
            <person name="Sanderson M.J."/>
            <person name="Burquez A."/>
            <person name="Wojciechowski M.F."/>
        </authorList>
    </citation>
    <scope>NUCLEOTIDE SEQUENCE</scope>
    <source>
        <strain evidence="9">SGP5-SGP5p</strain>
        <tissue evidence="9">Aerial part</tissue>
    </source>
</reference>
<organism evidence="9 10">
    <name type="scientific">Carnegiea gigantea</name>
    <dbReference type="NCBI Taxonomy" id="171969"/>
    <lineage>
        <taxon>Eukaryota</taxon>
        <taxon>Viridiplantae</taxon>
        <taxon>Streptophyta</taxon>
        <taxon>Embryophyta</taxon>
        <taxon>Tracheophyta</taxon>
        <taxon>Spermatophyta</taxon>
        <taxon>Magnoliopsida</taxon>
        <taxon>eudicotyledons</taxon>
        <taxon>Gunneridae</taxon>
        <taxon>Pentapetalae</taxon>
        <taxon>Caryophyllales</taxon>
        <taxon>Cactineae</taxon>
        <taxon>Cactaceae</taxon>
        <taxon>Cactoideae</taxon>
        <taxon>Echinocereeae</taxon>
        <taxon>Carnegiea</taxon>
    </lineage>
</organism>
<dbReference type="OrthoDB" id="21128at2759"/>
<evidence type="ECO:0000256" key="4">
    <source>
        <dbReference type="ARBA" id="ARBA00022574"/>
    </source>
</evidence>
<feature type="region of interest" description="Disordered" evidence="7">
    <location>
        <begin position="571"/>
        <end position="613"/>
    </location>
</feature>
<dbReference type="InterPro" id="IPR015943">
    <property type="entry name" value="WD40/YVTN_repeat-like_dom_sf"/>
</dbReference>
<dbReference type="SUPFAM" id="SSF50978">
    <property type="entry name" value="WD40 repeat-like"/>
    <property type="match status" value="1"/>
</dbReference>
<feature type="repeat" description="WD" evidence="6">
    <location>
        <begin position="354"/>
        <end position="387"/>
    </location>
</feature>